<reference evidence="1 2" key="1">
    <citation type="journal article" date="2019" name="New Phytol.">
        <title>Comparative genomics reveals unique wood-decay strategies and fruiting body development in the Schizophyllaceae.</title>
        <authorList>
            <person name="Almasi E."/>
            <person name="Sahu N."/>
            <person name="Krizsan K."/>
            <person name="Balint B."/>
            <person name="Kovacs G.M."/>
            <person name="Kiss B."/>
            <person name="Cseklye J."/>
            <person name="Drula E."/>
            <person name="Henrissat B."/>
            <person name="Nagy I."/>
            <person name="Chovatia M."/>
            <person name="Adam C."/>
            <person name="LaButti K."/>
            <person name="Lipzen A."/>
            <person name="Riley R."/>
            <person name="Grigoriev I.V."/>
            <person name="Nagy L.G."/>
        </authorList>
    </citation>
    <scope>NUCLEOTIDE SEQUENCE [LARGE SCALE GENOMIC DNA]</scope>
    <source>
        <strain evidence="1 2">NL-1724</strain>
    </source>
</reference>
<comment type="caution">
    <text evidence="1">The sequence shown here is derived from an EMBL/GenBank/DDBJ whole genome shotgun (WGS) entry which is preliminary data.</text>
</comment>
<gene>
    <name evidence="1" type="ORF">BD626DRAFT_636146</name>
</gene>
<protein>
    <submittedName>
        <fullName evidence="1">Uncharacterized protein</fullName>
    </submittedName>
</protein>
<keyword evidence="2" id="KW-1185">Reference proteome</keyword>
<organism evidence="1 2">
    <name type="scientific">Schizophyllum amplum</name>
    <dbReference type="NCBI Taxonomy" id="97359"/>
    <lineage>
        <taxon>Eukaryota</taxon>
        <taxon>Fungi</taxon>
        <taxon>Dikarya</taxon>
        <taxon>Basidiomycota</taxon>
        <taxon>Agaricomycotina</taxon>
        <taxon>Agaricomycetes</taxon>
        <taxon>Agaricomycetidae</taxon>
        <taxon>Agaricales</taxon>
        <taxon>Schizophyllaceae</taxon>
        <taxon>Schizophyllum</taxon>
    </lineage>
</organism>
<evidence type="ECO:0000313" key="2">
    <source>
        <dbReference type="Proteomes" id="UP000320762"/>
    </source>
</evidence>
<dbReference type="EMBL" id="VDMD01000084">
    <property type="protein sequence ID" value="TRM55947.1"/>
    <property type="molecule type" value="Genomic_DNA"/>
</dbReference>
<evidence type="ECO:0000313" key="1">
    <source>
        <dbReference type="EMBL" id="TRM55947.1"/>
    </source>
</evidence>
<sequence length="173" mass="19233">MRRRLPHAPSAASCAVVYLTRRRPPHAPSAAPCTVGRLMRRRPPHALSAPGCPMRVMLNLQEQSSARLSTAADLTTFAIADIPCLRILEVGTLPKGRGHVMRFFRSPVLEEIRISSHYPTDVEEGLEALLDAEPALGEKLQRLHAPPVSERLLARFKNIHFVARPKRAVSWEA</sequence>
<dbReference type="AlphaFoldDB" id="A0A550BTS3"/>
<accession>A0A550BTS3</accession>
<dbReference type="Proteomes" id="UP000320762">
    <property type="component" value="Unassembled WGS sequence"/>
</dbReference>
<name>A0A550BTS3_9AGAR</name>
<proteinExistence type="predicted"/>